<keyword evidence="5 6" id="KW-0472">Membrane</keyword>
<evidence type="ECO:0000256" key="4">
    <source>
        <dbReference type="ARBA" id="ARBA00022989"/>
    </source>
</evidence>
<comment type="similarity">
    <text evidence="2 6">Belongs to the GDT1 family.</text>
</comment>
<dbReference type="InterPro" id="IPR001727">
    <property type="entry name" value="GDT1-like"/>
</dbReference>
<name>A0A073CB37_PLAA1</name>
<dbReference type="Pfam" id="PF01169">
    <property type="entry name" value="GDT1"/>
    <property type="match status" value="1"/>
</dbReference>
<dbReference type="GO" id="GO:0046873">
    <property type="term" value="F:metal ion transmembrane transporter activity"/>
    <property type="evidence" value="ECO:0007669"/>
    <property type="project" value="InterPro"/>
</dbReference>
<reference evidence="7 8" key="1">
    <citation type="journal article" date="2014" name="Appl. Environ. Microbiol.">
        <title>Elucidation of insertion elements encoded on plasmids and in vitro construction of shuttle vectors from the toxic cyanobacterium Planktothrix.</title>
        <authorList>
            <person name="Christiansen G."/>
            <person name="Goesmann A."/>
            <person name="Kurmayer R."/>
        </authorList>
    </citation>
    <scope>NUCLEOTIDE SEQUENCE [LARGE SCALE GENOMIC DNA]</scope>
    <source>
        <strain evidence="7 8">NIVA-CYA 126/8</strain>
    </source>
</reference>
<dbReference type="PATRIC" id="fig|388467.6.peg.263"/>
<dbReference type="GO" id="GO:0016020">
    <property type="term" value="C:membrane"/>
    <property type="evidence" value="ECO:0007669"/>
    <property type="project" value="UniProtKB-SubCell"/>
</dbReference>
<dbReference type="HOGENOM" id="CLU_140894_3_1_3"/>
<protein>
    <recommendedName>
        <fullName evidence="6">GDT1 family protein</fullName>
    </recommendedName>
</protein>
<dbReference type="PANTHER" id="PTHR12608">
    <property type="entry name" value="TRANSMEMBRANE PROTEIN HTP-1 RELATED"/>
    <property type="match status" value="1"/>
</dbReference>
<keyword evidence="8" id="KW-1185">Reference proteome</keyword>
<evidence type="ECO:0000313" key="7">
    <source>
        <dbReference type="EMBL" id="KEI65539.1"/>
    </source>
</evidence>
<organism evidence="7 8">
    <name type="scientific">Planktothrix agardhii (strain NIVA-CYA 126/8)</name>
    <dbReference type="NCBI Taxonomy" id="388467"/>
    <lineage>
        <taxon>Bacteria</taxon>
        <taxon>Bacillati</taxon>
        <taxon>Cyanobacteriota</taxon>
        <taxon>Cyanophyceae</taxon>
        <taxon>Oscillatoriophycideae</taxon>
        <taxon>Oscillatoriales</taxon>
        <taxon>Microcoleaceae</taxon>
        <taxon>Planktothrix</taxon>
    </lineage>
</organism>
<evidence type="ECO:0000313" key="8">
    <source>
        <dbReference type="Proteomes" id="UP000027395"/>
    </source>
</evidence>
<keyword evidence="4 6" id="KW-1133">Transmembrane helix</keyword>
<evidence type="ECO:0000256" key="2">
    <source>
        <dbReference type="ARBA" id="ARBA00009190"/>
    </source>
</evidence>
<keyword evidence="3 6" id="KW-0812">Transmembrane</keyword>
<evidence type="ECO:0000256" key="5">
    <source>
        <dbReference type="ARBA" id="ARBA00023136"/>
    </source>
</evidence>
<feature type="transmembrane region" description="Helical" evidence="6">
    <location>
        <begin position="69"/>
        <end position="87"/>
    </location>
</feature>
<dbReference type="STRING" id="388467.A19Y_0312"/>
<dbReference type="RefSeq" id="WP_042151470.1">
    <property type="nucleotide sequence ID" value="NZ_CM002803.1"/>
</dbReference>
<dbReference type="PANTHER" id="PTHR12608:SF1">
    <property type="entry name" value="TRANSMEMBRANE PROTEIN 165"/>
    <property type="match status" value="1"/>
</dbReference>
<sequence length="102" mass="10654">MDFQLLGLTFITVFLSELGDKSQVAAIALSGTSKSPRAVFFGTATALLLASFLGVIVGQGFAEVLPARLVKIAAAIGFAVLGIRLLWFTGIPGKPKDQSLES</sequence>
<dbReference type="EMBL" id="CM002803">
    <property type="protein sequence ID" value="KEI65539.1"/>
    <property type="molecule type" value="Genomic_DNA"/>
</dbReference>
<comment type="caution">
    <text evidence="6">Lacks conserved residue(s) required for the propagation of feature annotation.</text>
</comment>
<dbReference type="eggNOG" id="COG2119">
    <property type="taxonomic scope" value="Bacteria"/>
</dbReference>
<dbReference type="Proteomes" id="UP000027395">
    <property type="component" value="Chromosome"/>
</dbReference>
<evidence type="ECO:0000256" key="1">
    <source>
        <dbReference type="ARBA" id="ARBA00004141"/>
    </source>
</evidence>
<feature type="transmembrane region" description="Helical" evidence="6">
    <location>
        <begin position="38"/>
        <end position="57"/>
    </location>
</feature>
<gene>
    <name evidence="7" type="ORF">A19Y_0312</name>
</gene>
<proteinExistence type="inferred from homology"/>
<evidence type="ECO:0000256" key="6">
    <source>
        <dbReference type="RuleBase" id="RU365102"/>
    </source>
</evidence>
<accession>A0A073CB37</accession>
<evidence type="ECO:0000256" key="3">
    <source>
        <dbReference type="ARBA" id="ARBA00022692"/>
    </source>
</evidence>
<comment type="subcellular location">
    <subcellularLocation>
        <location evidence="1 6">Membrane</location>
        <topology evidence="1 6">Multi-pass membrane protein</topology>
    </subcellularLocation>
</comment>
<dbReference type="AlphaFoldDB" id="A0A073CB37"/>